<evidence type="ECO:0000256" key="2">
    <source>
        <dbReference type="ARBA" id="ARBA00009295"/>
    </source>
</evidence>
<dbReference type="AlphaFoldDB" id="A0A9Q1FN18"/>
<dbReference type="InterPro" id="IPR029063">
    <property type="entry name" value="SAM-dependent_MTases_sf"/>
</dbReference>
<evidence type="ECO:0000256" key="4">
    <source>
        <dbReference type="ARBA" id="ARBA00022603"/>
    </source>
</evidence>
<comment type="caution">
    <text evidence="16">Lacks conserved residue(s) required for the propagation of feature annotation.</text>
</comment>
<organism evidence="19 20">
    <name type="scientific">Synaphobranchus kaupii</name>
    <name type="common">Kaup's arrowtooth eel</name>
    <dbReference type="NCBI Taxonomy" id="118154"/>
    <lineage>
        <taxon>Eukaryota</taxon>
        <taxon>Metazoa</taxon>
        <taxon>Chordata</taxon>
        <taxon>Craniata</taxon>
        <taxon>Vertebrata</taxon>
        <taxon>Euteleostomi</taxon>
        <taxon>Actinopterygii</taxon>
        <taxon>Neopterygii</taxon>
        <taxon>Teleostei</taxon>
        <taxon>Anguilliformes</taxon>
        <taxon>Synaphobranchidae</taxon>
        <taxon>Synaphobranchus</taxon>
    </lineage>
</organism>
<evidence type="ECO:0000256" key="10">
    <source>
        <dbReference type="ARBA" id="ARBA00023002"/>
    </source>
</evidence>
<comment type="similarity">
    <text evidence="2 17">Belongs to the fatty acid desaturase type 1 family.</text>
</comment>
<dbReference type="EMBL" id="JAINUF010000005">
    <property type="protein sequence ID" value="KAJ8361655.1"/>
    <property type="molecule type" value="Genomic_DNA"/>
</dbReference>
<dbReference type="InterPro" id="IPR025823">
    <property type="entry name" value="TRM2B_chor"/>
</dbReference>
<keyword evidence="13 17" id="KW-0275">Fatty acid biosynthesis</keyword>
<keyword evidence="12" id="KW-0472">Membrane</keyword>
<dbReference type="InterPro" id="IPR010280">
    <property type="entry name" value="U5_MeTrfase_fam"/>
</dbReference>
<dbReference type="Gene3D" id="3.40.50.150">
    <property type="entry name" value="Vaccinia Virus protein VP39"/>
    <property type="match status" value="2"/>
</dbReference>
<keyword evidence="5 16" id="KW-0808">Transferase</keyword>
<reference evidence="19" key="1">
    <citation type="journal article" date="2023" name="Science">
        <title>Genome structures resolve the early diversification of teleost fishes.</title>
        <authorList>
            <person name="Parey E."/>
            <person name="Louis A."/>
            <person name="Montfort J."/>
            <person name="Bouchez O."/>
            <person name="Roques C."/>
            <person name="Iampietro C."/>
            <person name="Lluch J."/>
            <person name="Castinel A."/>
            <person name="Donnadieu C."/>
            <person name="Desvignes T."/>
            <person name="Floi Bucao C."/>
            <person name="Jouanno E."/>
            <person name="Wen M."/>
            <person name="Mejri S."/>
            <person name="Dirks R."/>
            <person name="Jansen H."/>
            <person name="Henkel C."/>
            <person name="Chen W.J."/>
            <person name="Zahm M."/>
            <person name="Cabau C."/>
            <person name="Klopp C."/>
            <person name="Thompson A.W."/>
            <person name="Robinson-Rechavi M."/>
            <person name="Braasch I."/>
            <person name="Lecointre G."/>
            <person name="Bobe J."/>
            <person name="Postlethwait J.H."/>
            <person name="Berthelot C."/>
            <person name="Roest Crollius H."/>
            <person name="Guiguen Y."/>
        </authorList>
    </citation>
    <scope>NUCLEOTIDE SEQUENCE</scope>
    <source>
        <strain evidence="19">WJC10195</strain>
    </source>
</reference>
<dbReference type="PRINTS" id="PR00075">
    <property type="entry name" value="FACDDSATRASE"/>
</dbReference>
<keyword evidence="20" id="KW-1185">Reference proteome</keyword>
<evidence type="ECO:0000313" key="19">
    <source>
        <dbReference type="EMBL" id="KAJ8361655.1"/>
    </source>
</evidence>
<evidence type="ECO:0000256" key="16">
    <source>
        <dbReference type="PROSITE-ProRule" id="PRU01024"/>
    </source>
</evidence>
<comment type="domain">
    <text evidence="17">The histidine box domains are involved in binding the catalytic metal ions.</text>
</comment>
<comment type="catalytic activity">
    <reaction evidence="15">
        <text>uridine(54) in tRNA + S-adenosyl-L-methionine = 5-methyluridine(54) in tRNA + S-adenosyl-L-homocysteine + H(+)</text>
        <dbReference type="Rhea" id="RHEA:42712"/>
        <dbReference type="Rhea" id="RHEA-COMP:10167"/>
        <dbReference type="Rhea" id="RHEA-COMP:10193"/>
        <dbReference type="ChEBI" id="CHEBI:15378"/>
        <dbReference type="ChEBI" id="CHEBI:57856"/>
        <dbReference type="ChEBI" id="CHEBI:59789"/>
        <dbReference type="ChEBI" id="CHEBI:65315"/>
        <dbReference type="ChEBI" id="CHEBI:74447"/>
        <dbReference type="EC" id="2.1.1.35"/>
    </reaction>
    <physiologicalReaction direction="left-to-right" evidence="15">
        <dbReference type="Rhea" id="RHEA:42713"/>
    </physiologicalReaction>
</comment>
<evidence type="ECO:0000256" key="6">
    <source>
        <dbReference type="ARBA" id="ARBA00022691"/>
    </source>
</evidence>
<evidence type="ECO:0000256" key="12">
    <source>
        <dbReference type="ARBA" id="ARBA00023136"/>
    </source>
</evidence>
<dbReference type="Proteomes" id="UP001152622">
    <property type="component" value="Chromosome 5"/>
</dbReference>
<evidence type="ECO:0000256" key="9">
    <source>
        <dbReference type="ARBA" id="ARBA00022989"/>
    </source>
</evidence>
<dbReference type="InterPro" id="IPR025714">
    <property type="entry name" value="Methyltranfer_dom"/>
</dbReference>
<evidence type="ECO:0000256" key="8">
    <source>
        <dbReference type="ARBA" id="ARBA00022832"/>
    </source>
</evidence>
<comment type="subcellular location">
    <subcellularLocation>
        <location evidence="1">Membrane</location>
        <topology evidence="1">Multi-pass membrane protein</topology>
    </subcellularLocation>
</comment>
<evidence type="ECO:0000259" key="18">
    <source>
        <dbReference type="Pfam" id="PF13847"/>
    </source>
</evidence>
<feature type="binding site" evidence="16">
    <location>
        <position position="379"/>
    </location>
    <ligand>
        <name>S-adenosyl-L-methionine</name>
        <dbReference type="ChEBI" id="CHEBI:59789"/>
    </ligand>
</feature>
<dbReference type="PROSITE" id="PS51687">
    <property type="entry name" value="SAM_MT_RNA_M5U"/>
    <property type="match status" value="1"/>
</dbReference>
<dbReference type="CDD" id="cd02440">
    <property type="entry name" value="AdoMet_MTases"/>
    <property type="match status" value="1"/>
</dbReference>
<feature type="binding site" evidence="16">
    <location>
        <position position="429"/>
    </location>
    <ligand>
        <name>S-adenosyl-L-methionine</name>
        <dbReference type="ChEBI" id="CHEBI:59789"/>
    </ligand>
</feature>
<dbReference type="GO" id="GO:0016020">
    <property type="term" value="C:membrane"/>
    <property type="evidence" value="ECO:0007669"/>
    <property type="project" value="UniProtKB-SubCell"/>
</dbReference>
<accession>A0A9Q1FN18</accession>
<keyword evidence="11" id="KW-0443">Lipid metabolism</keyword>
<comment type="cofactor">
    <cofactor evidence="17">
        <name>Fe(2+)</name>
        <dbReference type="ChEBI" id="CHEBI:29033"/>
    </cofactor>
</comment>
<proteinExistence type="inferred from homology"/>
<evidence type="ECO:0000256" key="5">
    <source>
        <dbReference type="ARBA" id="ARBA00022679"/>
    </source>
</evidence>
<dbReference type="InterPro" id="IPR045850">
    <property type="entry name" value="TRM2_met"/>
</dbReference>
<dbReference type="GO" id="GO:0006633">
    <property type="term" value="P:fatty acid biosynthetic process"/>
    <property type="evidence" value="ECO:0007669"/>
    <property type="project" value="UniProtKB-KW"/>
</dbReference>
<dbReference type="PANTHER" id="PTHR45904:SF1">
    <property type="entry name" value="TRNA (URACIL-5-)-METHYLTRANSFERASE HOMOLOG B"/>
    <property type="match status" value="1"/>
</dbReference>
<dbReference type="OrthoDB" id="10250660at2759"/>
<keyword evidence="7 17" id="KW-0812">Transmembrane</keyword>
<dbReference type="GO" id="GO:0006396">
    <property type="term" value="P:RNA processing"/>
    <property type="evidence" value="ECO:0007669"/>
    <property type="project" value="InterPro"/>
</dbReference>
<dbReference type="PROSITE" id="PS51621">
    <property type="entry name" value="SAM_MT_RNA_M5U_1"/>
    <property type="match status" value="1"/>
</dbReference>
<dbReference type="EC" id="2.1.1.35" evidence="14"/>
<evidence type="ECO:0000256" key="3">
    <source>
        <dbReference type="ARBA" id="ARBA00022516"/>
    </source>
</evidence>
<gene>
    <name evidence="19" type="ORF">SKAU_G00181800</name>
</gene>
<keyword evidence="4 16" id="KW-0489">Methyltransferase</keyword>
<feature type="binding site" evidence="16">
    <location>
        <position position="286"/>
    </location>
    <ligand>
        <name>S-adenosyl-L-methionine</name>
        <dbReference type="ChEBI" id="CHEBI:59789"/>
    </ligand>
</feature>
<feature type="domain" description="Methyltransferase" evidence="18">
    <location>
        <begin position="351"/>
        <end position="414"/>
    </location>
</feature>
<dbReference type="Pfam" id="PF13847">
    <property type="entry name" value="Methyltransf_31"/>
    <property type="match status" value="1"/>
</dbReference>
<dbReference type="GO" id="GO:0030697">
    <property type="term" value="F:tRNA (uracil(54)-C5)-methyltransferase activity, S-adenosyl methionine-dependent"/>
    <property type="evidence" value="ECO:0007669"/>
    <property type="project" value="UniProtKB-EC"/>
</dbReference>
<evidence type="ECO:0000256" key="11">
    <source>
        <dbReference type="ARBA" id="ARBA00023098"/>
    </source>
</evidence>
<keyword evidence="8" id="KW-0276">Fatty acid metabolism</keyword>
<comment type="similarity">
    <text evidence="16">Belongs to the class I-like SAM-binding methyltransferase superfamily. RNA M5U methyltransferase family.</text>
</comment>
<name>A0A9Q1FN18_SYNKA</name>
<feature type="active site" description="Nucleophile" evidence="16">
    <location>
        <position position="457"/>
    </location>
</feature>
<dbReference type="GO" id="GO:0003723">
    <property type="term" value="F:RNA binding"/>
    <property type="evidence" value="ECO:0007669"/>
    <property type="project" value="TreeGrafter"/>
</dbReference>
<evidence type="ECO:0000256" key="15">
    <source>
        <dbReference type="ARBA" id="ARBA00047278"/>
    </source>
</evidence>
<comment type="caution">
    <text evidence="19">The sequence shown here is derived from an EMBL/GenBank/DDBJ whole genome shotgun (WGS) entry which is preliminary data.</text>
</comment>
<evidence type="ECO:0000256" key="13">
    <source>
        <dbReference type="ARBA" id="ARBA00023160"/>
    </source>
</evidence>
<evidence type="ECO:0000256" key="17">
    <source>
        <dbReference type="RuleBase" id="RU000581"/>
    </source>
</evidence>
<keyword evidence="3 17" id="KW-0444">Lipid biosynthesis</keyword>
<dbReference type="SUPFAM" id="SSF53335">
    <property type="entry name" value="S-adenosyl-L-methionine-dependent methyltransferases"/>
    <property type="match status" value="1"/>
</dbReference>
<evidence type="ECO:0000313" key="20">
    <source>
        <dbReference type="Proteomes" id="UP001152622"/>
    </source>
</evidence>
<protein>
    <recommendedName>
        <fullName evidence="14">tRNA (uracil(54)-C(5))-methyltransferase</fullName>
        <ecNumber evidence="14">2.1.1.35</ecNumber>
    </recommendedName>
</protein>
<dbReference type="PANTHER" id="PTHR45904">
    <property type="entry name" value="TRNA (URACIL-5-)-METHYLTRANSFERASE"/>
    <property type="match status" value="1"/>
</dbReference>
<sequence>MVFRCKQNFRAVPRKADLSSSVKDVIASKDLKHSIGALAQKGKRRKHRKPQRGEAVSWEERLADVVTPLWRLSYEQQLQLKQERQEDIVRCLSDAGAYRCPPVLPIRPSPVTDGYRNKSTFSVNVGPGGDPKTVGFYVGTGKERNIVCVGGDHLRNVPEKHKLVARCYEEFLRLSPLDPCLLFHKGGHWREITVRTNSAGHTMAIVFFHPQTMALDEVQLHKAALLEYFTQGPGADCQLDSLYFQESSMTRCSHQQAPFQLLYGASHIYEDLLGLRFRISPDAFFQVNTAGAEVLYNSIRELCALEDGGKAVGELSALGNVGEAVGELSALGNVGEAVGELSDISEAGLGGATLLDVCCGAGVIGISMASAVSRVIGVEIVEQAVEDARYNATLNHAWNCSFLPGKAEEVLPSLLPSLSSQHGLVVVANPSRAGLHYRTVRALRNLPSIRRLVYVSCKPEGEATRNFLELCCPADPRKKLTGEPFTLKATVPVDMFPHTLHSAVCFFISALGITAGAIDCGATALTRPPCLCESSSLLPIHGFSERYLRVGSGTTESITKFSETDADPHNAVRGFFFSHIGWLLVRKHPDVIEKGGKLELADLRADKVVMFQRNVAVMFRNPDAGALVPVGGVFMVAYFVPCLLRYTIVLNATWLVNSAGPYVGETDPTTSTSTHERTREGFHNYHHTFPFDYSTSELGAEMMAANDVGDVKESAMHQPLLSPDDPLT</sequence>
<dbReference type="Gene3D" id="2.40.50.1070">
    <property type="match status" value="1"/>
</dbReference>
<dbReference type="GO" id="GO:0016717">
    <property type="term" value="F:oxidoreductase activity, acting on paired donors, with oxidation of a pair of donors resulting in the reduction of molecular oxygen to two molecules of water"/>
    <property type="evidence" value="ECO:0007669"/>
    <property type="project" value="InterPro"/>
</dbReference>
<keyword evidence="6 16" id="KW-0949">S-adenosyl-L-methionine</keyword>
<keyword evidence="9" id="KW-1133">Transmembrane helix</keyword>
<evidence type="ECO:0000256" key="7">
    <source>
        <dbReference type="ARBA" id="ARBA00022692"/>
    </source>
</evidence>
<dbReference type="InterPro" id="IPR015876">
    <property type="entry name" value="Acyl-CoA_DS"/>
</dbReference>
<dbReference type="GO" id="GO:0032259">
    <property type="term" value="P:methylation"/>
    <property type="evidence" value="ECO:0007669"/>
    <property type="project" value="UniProtKB-KW"/>
</dbReference>
<evidence type="ECO:0000256" key="1">
    <source>
        <dbReference type="ARBA" id="ARBA00004141"/>
    </source>
</evidence>
<keyword evidence="10 17" id="KW-0560">Oxidoreductase</keyword>
<evidence type="ECO:0000256" key="14">
    <source>
        <dbReference type="ARBA" id="ARBA00033763"/>
    </source>
</evidence>